<keyword evidence="1" id="KW-1133">Transmembrane helix</keyword>
<feature type="transmembrane region" description="Helical" evidence="1">
    <location>
        <begin position="400"/>
        <end position="419"/>
    </location>
</feature>
<dbReference type="AlphaFoldDB" id="A0A9W4SNW7"/>
<dbReference type="CDD" id="cd06257">
    <property type="entry name" value="DnaJ"/>
    <property type="match status" value="1"/>
</dbReference>
<name>A0A9W4SNW7_9GLOM</name>
<dbReference type="SUPFAM" id="SSF46565">
    <property type="entry name" value="Chaperone J-domain"/>
    <property type="match status" value="1"/>
</dbReference>
<evidence type="ECO:0000313" key="3">
    <source>
        <dbReference type="Proteomes" id="UP001153678"/>
    </source>
</evidence>
<dbReference type="InterPro" id="IPR001623">
    <property type="entry name" value="DnaJ_domain"/>
</dbReference>
<keyword evidence="1" id="KW-0472">Membrane</keyword>
<dbReference type="OrthoDB" id="1658288at2759"/>
<accession>A0A9W4SNW7</accession>
<reference evidence="2" key="1">
    <citation type="submission" date="2022-08" db="EMBL/GenBank/DDBJ databases">
        <authorList>
            <person name="Kallberg Y."/>
            <person name="Tangrot J."/>
            <person name="Rosling A."/>
        </authorList>
    </citation>
    <scope>NUCLEOTIDE SEQUENCE</scope>
    <source>
        <strain evidence="2">Wild A</strain>
    </source>
</reference>
<dbReference type="EMBL" id="CAMKVN010001124">
    <property type="protein sequence ID" value="CAI2173857.1"/>
    <property type="molecule type" value="Genomic_DNA"/>
</dbReference>
<comment type="caution">
    <text evidence="2">The sequence shown here is derived from an EMBL/GenBank/DDBJ whole genome shotgun (WGS) entry which is preliminary data.</text>
</comment>
<keyword evidence="1" id="KW-0812">Transmembrane</keyword>
<protein>
    <submittedName>
        <fullName evidence="2">17776_t:CDS:1</fullName>
    </submittedName>
</protein>
<organism evidence="2 3">
    <name type="scientific">Funneliformis geosporum</name>
    <dbReference type="NCBI Taxonomy" id="1117311"/>
    <lineage>
        <taxon>Eukaryota</taxon>
        <taxon>Fungi</taxon>
        <taxon>Fungi incertae sedis</taxon>
        <taxon>Mucoromycota</taxon>
        <taxon>Glomeromycotina</taxon>
        <taxon>Glomeromycetes</taxon>
        <taxon>Glomerales</taxon>
        <taxon>Glomeraceae</taxon>
        <taxon>Funneliformis</taxon>
    </lineage>
</organism>
<sequence length="716" mass="82228">MEAAEESIKELQPFLNDNVVENIRKSLKVFNEIKPATFESYQEIVEYETNFRNIVGNLINEGLVTFPDPETSNESSQYFSSLYTLKLKANEMACLKRRDIIQNMKFSNKEEMLYGNIMFTEEEINKRYKKIALLFHPDKTSRPYTPYFLQGEYNNLGNKLFKLGLKLKEKLLAKLENALLENEGCTFHEKCANNLWKIAIDYRNAAKGQWNNLKLLNKEDIKDLSSEELKRHSVNHGLFAYNEYRAACKIVDKAKQLKDQMRLRGNMALCFYVSNKELEAQLYALSAIKLHLKNSNQVTHELNEAKKIFDKVRGKNATEETHKPASEINLKDNFGNTQALVKLGREISFFEKKSYQRSIDDDILKISTDLMLNADRSLVRYQITNEEILQVKNNANNYKFVGGGIMSVGATVGLTTATLSGLKVSTAVALGISTVGGPIGLAIGLITIGLGIWFGCSLWNEGRKKLEVPKILKKLNDIMKEALKAYDEDDHQKFIDILSKEYDKDTRLLNLKDSLDVIDPKIIVDKLLRYGFRPDGIAYLLILLGEVLNIGKIKINGKTTNELKSLAKIVYKGVNYEKLYEKAQKLDERIRGIRKNNKFIQLYNQIIDFILLKTEYSNIAKEHIDDNQEMPFQTRLEEMQNIANINFAIFDILDGGEQERDRAIKTIKEIRNKSHSFRFAELRLEILEDFLWVISGEEISHKSVELPKITFPAESI</sequence>
<dbReference type="Proteomes" id="UP001153678">
    <property type="component" value="Unassembled WGS sequence"/>
</dbReference>
<feature type="transmembrane region" description="Helical" evidence="1">
    <location>
        <begin position="439"/>
        <end position="460"/>
    </location>
</feature>
<gene>
    <name evidence="2" type="ORF">FWILDA_LOCUS6298</name>
</gene>
<evidence type="ECO:0000313" key="2">
    <source>
        <dbReference type="EMBL" id="CAI2173857.1"/>
    </source>
</evidence>
<dbReference type="InterPro" id="IPR036869">
    <property type="entry name" value="J_dom_sf"/>
</dbReference>
<keyword evidence="3" id="KW-1185">Reference proteome</keyword>
<evidence type="ECO:0000256" key="1">
    <source>
        <dbReference type="SAM" id="Phobius"/>
    </source>
</evidence>
<proteinExistence type="predicted"/>